<accession>A0ABY0HG70</accession>
<dbReference type="PROSITE" id="PS51257">
    <property type="entry name" value="PROKAR_LIPOPROTEIN"/>
    <property type="match status" value="1"/>
</dbReference>
<protein>
    <recommendedName>
        <fullName evidence="5">ER membrane protein complex subunit 10</fullName>
    </recommendedName>
</protein>
<evidence type="ECO:0000313" key="3">
    <source>
        <dbReference type="EMBL" id="RYO92736.1"/>
    </source>
</evidence>
<feature type="chain" id="PRO_5045266559" description="ER membrane protein complex subunit 10" evidence="2">
    <location>
        <begin position="25"/>
        <end position="228"/>
    </location>
</feature>
<reference evidence="3 4" key="1">
    <citation type="submission" date="2018-06" db="EMBL/GenBank/DDBJ databases">
        <title>Complete Genomes of Monosporascus.</title>
        <authorList>
            <person name="Robinson A.J."/>
            <person name="Natvig D.O."/>
        </authorList>
    </citation>
    <scope>NUCLEOTIDE SEQUENCE [LARGE SCALE GENOMIC DNA]</scope>
    <source>
        <strain evidence="3 4">CBS 609.92</strain>
    </source>
</reference>
<name>A0ABY0HG70_9PEZI</name>
<evidence type="ECO:0008006" key="5">
    <source>
        <dbReference type="Google" id="ProtNLM"/>
    </source>
</evidence>
<gene>
    <name evidence="3" type="ORF">DL762_001442</name>
</gene>
<comment type="caution">
    <text evidence="3">The sequence shown here is derived from an EMBL/GenBank/DDBJ whole genome shotgun (WGS) entry which is preliminary data.</text>
</comment>
<keyword evidence="2" id="KW-0732">Signal</keyword>
<keyword evidence="4" id="KW-1185">Reference proteome</keyword>
<sequence length="228" mass="23220">MRPSRVLSGLAALALASVASCAASERTATIYVQPISPGSAAAPAPPIPLATVQYKTDPSSSFSSSSTSSAGADSDADAEAEDADAEVRILSYEAPELPADARLLRVGVYDPSRGAWASGTTLAGAENLARGYAPTLLLSVEGKGDKAAVTSAALRGVAVDAGHTRDFGPKAALLRPAPGRQVDLDKPVVPKAPGQGEPEPEKSLLQKYWWVIAVVLLLTMSGGGEGGK</sequence>
<feature type="signal peptide" evidence="2">
    <location>
        <begin position="1"/>
        <end position="24"/>
    </location>
</feature>
<dbReference type="Proteomes" id="UP000294003">
    <property type="component" value="Unassembled WGS sequence"/>
</dbReference>
<dbReference type="EMBL" id="QJNS01000024">
    <property type="protein sequence ID" value="RYO92736.1"/>
    <property type="molecule type" value="Genomic_DNA"/>
</dbReference>
<feature type="region of interest" description="Disordered" evidence="1">
    <location>
        <begin position="52"/>
        <end position="80"/>
    </location>
</feature>
<evidence type="ECO:0000256" key="2">
    <source>
        <dbReference type="SAM" id="SignalP"/>
    </source>
</evidence>
<evidence type="ECO:0000313" key="4">
    <source>
        <dbReference type="Proteomes" id="UP000294003"/>
    </source>
</evidence>
<dbReference type="PANTHER" id="PTHR39219">
    <property type="entry name" value="ER MEMBRANE PROTEIN COMPLEX SUBUNIT 10"/>
    <property type="match status" value="1"/>
</dbReference>
<proteinExistence type="predicted"/>
<dbReference type="PANTHER" id="PTHR39219:SF1">
    <property type="entry name" value="ER MEMBRANE PROTEIN COMPLEX SUBUNIT 10"/>
    <property type="match status" value="1"/>
</dbReference>
<evidence type="ECO:0000256" key="1">
    <source>
        <dbReference type="SAM" id="MobiDB-lite"/>
    </source>
</evidence>
<organism evidence="3 4">
    <name type="scientific">Monosporascus cannonballus</name>
    <dbReference type="NCBI Taxonomy" id="155416"/>
    <lineage>
        <taxon>Eukaryota</taxon>
        <taxon>Fungi</taxon>
        <taxon>Dikarya</taxon>
        <taxon>Ascomycota</taxon>
        <taxon>Pezizomycotina</taxon>
        <taxon>Sordariomycetes</taxon>
        <taxon>Xylariomycetidae</taxon>
        <taxon>Xylariales</taxon>
        <taxon>Xylariales incertae sedis</taxon>
        <taxon>Monosporascus</taxon>
    </lineage>
</organism>
<feature type="compositionally biased region" description="Low complexity" evidence="1">
    <location>
        <begin position="59"/>
        <end position="73"/>
    </location>
</feature>